<gene>
    <name evidence="2" type="ORF">MGWOODY_Hyp1773</name>
</gene>
<dbReference type="InterPro" id="IPR031571">
    <property type="entry name" value="RcpC_dom"/>
</dbReference>
<sequence>MSPIRLIILIGAAVAAIAAAFLVRNLAQAPAPTIQTEQQTVVETREVSETKVLVARRDLDIGDLVTVDDLEWADWPEKSIVAGYRTETDSPEAIEELAGSVVRVPIFENEPILPRKLVKKGDTGTMAALIEPGMRAMSVEISTESASGGFILPNDRVDVILTYQATMQMNGEMVPQTATETIIQNVRVLAIDQVYLTYDEGGASQVGNTATLEVDSKEAELIALSQRKGALSLSLRPWSDVGDSYDRAARIDMLENGGNSNGGILIYRNGKASNAGPGGS</sequence>
<feature type="domain" description="SAF" evidence="1">
    <location>
        <begin position="50"/>
        <end position="118"/>
    </location>
</feature>
<evidence type="ECO:0000313" key="2">
    <source>
        <dbReference type="EMBL" id="CUS55526.1"/>
    </source>
</evidence>
<name>A0A161K6V7_9ZZZZ</name>
<dbReference type="EMBL" id="CZQD01000001">
    <property type="protein sequence ID" value="CUS55526.1"/>
    <property type="molecule type" value="Genomic_DNA"/>
</dbReference>
<reference evidence="2" key="1">
    <citation type="submission" date="2015-10" db="EMBL/GenBank/DDBJ databases">
        <authorList>
            <person name="Gilbert D.G."/>
        </authorList>
    </citation>
    <scope>NUCLEOTIDE SEQUENCE</scope>
</reference>
<protein>
    <submittedName>
        <fullName evidence="2">Flp pilus assembly protein RcpC/CpaB</fullName>
    </submittedName>
</protein>
<dbReference type="Pfam" id="PF08666">
    <property type="entry name" value="SAF"/>
    <property type="match status" value="1"/>
</dbReference>
<dbReference type="Pfam" id="PF16976">
    <property type="entry name" value="RcpC"/>
    <property type="match status" value="1"/>
</dbReference>
<dbReference type="InterPro" id="IPR017592">
    <property type="entry name" value="Pilus_assmbl_Flp-typ_CpaB"/>
</dbReference>
<dbReference type="NCBIfam" id="TIGR03177">
    <property type="entry name" value="pilus_cpaB"/>
    <property type="match status" value="1"/>
</dbReference>
<dbReference type="AlphaFoldDB" id="A0A161K6V7"/>
<proteinExistence type="predicted"/>
<dbReference type="CDD" id="cd11614">
    <property type="entry name" value="SAF_CpaB_FlgA_like"/>
    <property type="match status" value="1"/>
</dbReference>
<evidence type="ECO:0000259" key="1">
    <source>
        <dbReference type="SMART" id="SM00858"/>
    </source>
</evidence>
<accession>A0A161K6V7</accession>
<organism evidence="2">
    <name type="scientific">hydrothermal vent metagenome</name>
    <dbReference type="NCBI Taxonomy" id="652676"/>
    <lineage>
        <taxon>unclassified sequences</taxon>
        <taxon>metagenomes</taxon>
        <taxon>ecological metagenomes</taxon>
    </lineage>
</organism>
<dbReference type="SMART" id="SM00858">
    <property type="entry name" value="SAF"/>
    <property type="match status" value="1"/>
</dbReference>
<dbReference type="InterPro" id="IPR013974">
    <property type="entry name" value="SAF"/>
</dbReference>